<evidence type="ECO:0000313" key="11">
    <source>
        <dbReference type="Proteomes" id="UP000078560"/>
    </source>
</evidence>
<dbReference type="InterPro" id="IPR039119">
    <property type="entry name" value="ABT1/Esf2"/>
</dbReference>
<dbReference type="EMBL" id="FLQU01000069">
    <property type="protein sequence ID" value="SBS80347.1"/>
    <property type="molecule type" value="Genomic_DNA"/>
</dbReference>
<dbReference type="AlphaFoldDB" id="A0A1A8VL40"/>
<dbReference type="GO" id="GO:0034462">
    <property type="term" value="P:small-subunit processome assembly"/>
    <property type="evidence" value="ECO:0007669"/>
    <property type="project" value="TreeGrafter"/>
</dbReference>
<dbReference type="InterPro" id="IPR034353">
    <property type="entry name" value="ABT1/ESF2_RRM"/>
</dbReference>
<dbReference type="InterPro" id="IPR012677">
    <property type="entry name" value="Nucleotide-bd_a/b_plait_sf"/>
</dbReference>
<dbReference type="Proteomes" id="UP000078560">
    <property type="component" value="Unassembled WGS sequence"/>
</dbReference>
<dbReference type="PROSITE" id="PS50102">
    <property type="entry name" value="RRM"/>
    <property type="match status" value="1"/>
</dbReference>
<evidence type="ECO:0000313" key="8">
    <source>
        <dbReference type="EMBL" id="SBS80347.1"/>
    </source>
</evidence>
<dbReference type="GO" id="GO:0003723">
    <property type="term" value="F:RNA binding"/>
    <property type="evidence" value="ECO:0007669"/>
    <property type="project" value="UniProtKB-UniRule"/>
</dbReference>
<evidence type="ECO:0000256" key="1">
    <source>
        <dbReference type="ARBA" id="ARBA00004604"/>
    </source>
</evidence>
<comment type="subcellular location">
    <subcellularLocation>
        <location evidence="1">Nucleus</location>
        <location evidence="1">Nucleolus</location>
    </subcellularLocation>
</comment>
<reference evidence="8" key="2">
    <citation type="submission" date="2016-05" db="EMBL/GenBank/DDBJ databases">
        <authorList>
            <person name="Lavstsen T."/>
            <person name="Jespersen J.S."/>
        </authorList>
    </citation>
    <scope>NUCLEOTIDE SEQUENCE [LARGE SCALE GENOMIC DNA]</scope>
</reference>
<dbReference type="GO" id="GO:0000480">
    <property type="term" value="P:endonucleolytic cleavage in 5'-ETS of tricistronic rRNA transcript (SSU-rRNA, 5.8S rRNA, LSU-rRNA)"/>
    <property type="evidence" value="ECO:0007669"/>
    <property type="project" value="TreeGrafter"/>
</dbReference>
<evidence type="ECO:0000256" key="5">
    <source>
        <dbReference type="PROSITE-ProRule" id="PRU00176"/>
    </source>
</evidence>
<dbReference type="Pfam" id="PF00076">
    <property type="entry name" value="RRM_1"/>
    <property type="match status" value="1"/>
</dbReference>
<evidence type="ECO:0000313" key="9">
    <source>
        <dbReference type="EMBL" id="SBS81034.1"/>
    </source>
</evidence>
<evidence type="ECO:0000256" key="6">
    <source>
        <dbReference type="SAM" id="MobiDB-lite"/>
    </source>
</evidence>
<keyword evidence="4" id="KW-0539">Nucleus</keyword>
<dbReference type="GO" id="GO:0005730">
    <property type="term" value="C:nucleolus"/>
    <property type="evidence" value="ECO:0007669"/>
    <property type="project" value="UniProtKB-SubCell"/>
</dbReference>
<keyword evidence="3 5" id="KW-0694">RNA-binding</keyword>
<feature type="compositionally biased region" description="Basic and acidic residues" evidence="6">
    <location>
        <begin position="348"/>
        <end position="363"/>
    </location>
</feature>
<feature type="region of interest" description="Disordered" evidence="6">
    <location>
        <begin position="1"/>
        <end position="83"/>
    </location>
</feature>
<feature type="compositionally biased region" description="Basic and acidic residues" evidence="6">
    <location>
        <begin position="277"/>
        <end position="292"/>
    </location>
</feature>
<feature type="compositionally biased region" description="Basic and acidic residues" evidence="6">
    <location>
        <begin position="61"/>
        <end position="75"/>
    </location>
</feature>
<evidence type="ECO:0000256" key="2">
    <source>
        <dbReference type="ARBA" id="ARBA00005819"/>
    </source>
</evidence>
<evidence type="ECO:0000256" key="4">
    <source>
        <dbReference type="ARBA" id="ARBA00023242"/>
    </source>
</evidence>
<dbReference type="EMBL" id="FLQV01000086">
    <property type="protein sequence ID" value="SBS81034.1"/>
    <property type="molecule type" value="Genomic_DNA"/>
</dbReference>
<name>A0A1A8VL40_PLAOA</name>
<reference evidence="10 11" key="1">
    <citation type="submission" date="2016-05" db="EMBL/GenBank/DDBJ databases">
        <authorList>
            <person name="Naeem Raeece"/>
        </authorList>
    </citation>
    <scope>NUCLEOTIDE SEQUENCE [LARGE SCALE GENOMIC DNA]</scope>
</reference>
<dbReference type="GO" id="GO:0000447">
    <property type="term" value="P:endonucleolytic cleavage in ITS1 to separate SSU-rRNA from 5.8S rRNA and LSU-rRNA from tricistronic rRNA transcript (SSU-rRNA, 5.8S rRNA, LSU-rRNA)"/>
    <property type="evidence" value="ECO:0007669"/>
    <property type="project" value="TreeGrafter"/>
</dbReference>
<dbReference type="SUPFAM" id="SSF54928">
    <property type="entry name" value="RNA-binding domain, RBD"/>
    <property type="match status" value="1"/>
</dbReference>
<accession>A0A1A8VL40</accession>
<sequence length="379" mass="44170">MLIREALTDEMGYANGKKKNRESTKTIIKLRDARNDNTKLLRRTGEKGKKGKREKGKKRKMMEGKGKKRKMMEGKGKKRKMMESDECIPVKKANRGDGEKLIEDETKLFVLTEGRNITDERFQFNDSLWEKVKKDESKRGIVYLSNIPIGLNVSKIREIFSKYGPIDKIHLNKAKDEEMNIIVRKKKKKKGKYEDGYVEFVSKKDAIRIEKLLNNQMIGGKKRKNILRENFWHIKYLKSFTWNDLISSVLYRNISRKDKIKHALKNMYKTYEDYLQRSREKETGTNKAEGENSLRGTPSELIKKNSRTEEMGTRKGAKKEAKKGTRMISSRRGDNIKLKFVTIKRGAKAPDVEDTKDTTEKKKNSNTNTISEDVLKLFL</sequence>
<feature type="compositionally biased region" description="Basic and acidic residues" evidence="6">
    <location>
        <begin position="21"/>
        <end position="48"/>
    </location>
</feature>
<comment type="similarity">
    <text evidence="2">Belongs to the ESF2/ABP1 family.</text>
</comment>
<dbReference type="Gene3D" id="3.30.70.330">
    <property type="match status" value="1"/>
</dbReference>
<dbReference type="GO" id="GO:0000472">
    <property type="term" value="P:endonucleolytic cleavage to generate mature 5'-end of SSU-rRNA from (SSU-rRNA, 5.8S rRNA, LSU-rRNA)"/>
    <property type="evidence" value="ECO:0007669"/>
    <property type="project" value="TreeGrafter"/>
</dbReference>
<feature type="domain" description="RRM" evidence="7">
    <location>
        <begin position="140"/>
        <end position="222"/>
    </location>
</feature>
<feature type="region of interest" description="Disordered" evidence="6">
    <location>
        <begin position="277"/>
        <end position="329"/>
    </location>
</feature>
<dbReference type="CDD" id="cd12263">
    <property type="entry name" value="RRM_ABT1_like"/>
    <property type="match status" value="1"/>
</dbReference>
<gene>
    <name evidence="9" type="ORF">POVCU1_004300</name>
    <name evidence="8" type="ORF">POVCU2_0005060</name>
</gene>
<protein>
    <submittedName>
        <fullName evidence="8">Small subunit rRNA processing protein, putative</fullName>
    </submittedName>
</protein>
<evidence type="ECO:0000259" key="7">
    <source>
        <dbReference type="PROSITE" id="PS50102"/>
    </source>
</evidence>
<dbReference type="InterPro" id="IPR035979">
    <property type="entry name" value="RBD_domain_sf"/>
</dbReference>
<feature type="region of interest" description="Disordered" evidence="6">
    <location>
        <begin position="348"/>
        <end position="373"/>
    </location>
</feature>
<dbReference type="PANTHER" id="PTHR12311">
    <property type="entry name" value="ACTIVATOR OF BASAL TRANSCRIPTION 1"/>
    <property type="match status" value="1"/>
</dbReference>
<feature type="compositionally biased region" description="Basic and acidic residues" evidence="6">
    <location>
        <begin position="301"/>
        <end position="323"/>
    </location>
</feature>
<evidence type="ECO:0000256" key="3">
    <source>
        <dbReference type="ARBA" id="ARBA00022884"/>
    </source>
</evidence>
<proteinExistence type="inferred from homology"/>
<evidence type="ECO:0000313" key="10">
    <source>
        <dbReference type="Proteomes" id="UP000078546"/>
    </source>
</evidence>
<dbReference type="InterPro" id="IPR000504">
    <property type="entry name" value="RRM_dom"/>
</dbReference>
<dbReference type="SMART" id="SM00360">
    <property type="entry name" value="RRM"/>
    <property type="match status" value="1"/>
</dbReference>
<feature type="compositionally biased region" description="Basic residues" evidence="6">
    <location>
        <begin position="49"/>
        <end position="60"/>
    </location>
</feature>
<dbReference type="PANTHER" id="PTHR12311:SF7">
    <property type="entry name" value="ACTIVATOR OF BASAL TRANSCRIPTION 1"/>
    <property type="match status" value="1"/>
</dbReference>
<organism evidence="8 11">
    <name type="scientific">Plasmodium ovale curtisi</name>
    <dbReference type="NCBI Taxonomy" id="864141"/>
    <lineage>
        <taxon>Eukaryota</taxon>
        <taxon>Sar</taxon>
        <taxon>Alveolata</taxon>
        <taxon>Apicomplexa</taxon>
        <taxon>Aconoidasida</taxon>
        <taxon>Haemosporida</taxon>
        <taxon>Plasmodiidae</taxon>
        <taxon>Plasmodium</taxon>
        <taxon>Plasmodium (Plasmodium)</taxon>
    </lineage>
</organism>
<dbReference type="Proteomes" id="UP000078546">
    <property type="component" value="Unassembled WGS sequence"/>
</dbReference>